<comment type="caution">
    <text evidence="1">The sequence shown here is derived from an EMBL/GenBank/DDBJ whole genome shotgun (WGS) entry which is preliminary data.</text>
</comment>
<protein>
    <recommendedName>
        <fullName evidence="2">TraB family protein</fullName>
    </recommendedName>
</protein>
<reference evidence="1" key="1">
    <citation type="journal article" date="2020" name="mSystems">
        <title>Genome- and Community-Level Interaction Insights into Carbon Utilization and Element Cycling Functions of Hydrothermarchaeota in Hydrothermal Sediment.</title>
        <authorList>
            <person name="Zhou Z."/>
            <person name="Liu Y."/>
            <person name="Xu W."/>
            <person name="Pan J."/>
            <person name="Luo Z.H."/>
            <person name="Li M."/>
        </authorList>
    </citation>
    <scope>NUCLEOTIDE SEQUENCE [LARGE SCALE GENOMIC DNA]</scope>
    <source>
        <strain evidence="1">HyVt-533</strain>
    </source>
</reference>
<evidence type="ECO:0008006" key="2">
    <source>
        <dbReference type="Google" id="ProtNLM"/>
    </source>
</evidence>
<gene>
    <name evidence="1" type="ORF">ENJ96_05465</name>
</gene>
<sequence>MSHKQIYSYPRERPPFYPDLILIGTIHRAPSLEEFLKQLLLEIRPAVITVEISPFSVRFRQKRQTFWQERLRALKKAPFLPREVREALERAFTMPYEYRVPKSLGLCPVVPIDLNAPARTYLLELEKLLYDPPSPEACRLLSHTKELAFLRLFLKGCYQPPSSTEDRLRETFWAQKIKKLLRLKRPLVHVGGWRHLPGLLSHFPESVALVLEPCFSSQRDYLSIKYKKHQGESDEG</sequence>
<accession>A0A7V5NZU7</accession>
<evidence type="ECO:0000313" key="1">
    <source>
        <dbReference type="EMBL" id="HHI97284.1"/>
    </source>
</evidence>
<organism evidence="1">
    <name type="scientific">Thermodesulfatator atlanticus</name>
    <dbReference type="NCBI Taxonomy" id="501497"/>
    <lineage>
        <taxon>Bacteria</taxon>
        <taxon>Pseudomonadati</taxon>
        <taxon>Thermodesulfobacteriota</taxon>
        <taxon>Thermodesulfobacteria</taxon>
        <taxon>Thermodesulfobacteriales</taxon>
        <taxon>Thermodesulfatatoraceae</taxon>
        <taxon>Thermodesulfatator</taxon>
    </lineage>
</organism>
<dbReference type="Proteomes" id="UP000886101">
    <property type="component" value="Unassembled WGS sequence"/>
</dbReference>
<dbReference type="EMBL" id="DROK01000155">
    <property type="protein sequence ID" value="HHI97284.1"/>
    <property type="molecule type" value="Genomic_DNA"/>
</dbReference>
<proteinExistence type="predicted"/>
<dbReference type="AlphaFoldDB" id="A0A7V5NZU7"/>
<name>A0A7V5NZU7_9BACT</name>